<dbReference type="EMBL" id="CP040812">
    <property type="protein sequence ID" value="QCY68646.1"/>
    <property type="molecule type" value="Genomic_DNA"/>
</dbReference>
<evidence type="ECO:0000313" key="4">
    <source>
        <dbReference type="EMBL" id="QCY68646.1"/>
    </source>
</evidence>
<dbReference type="InterPro" id="IPR051558">
    <property type="entry name" value="Metallophosphoesterase_PAP"/>
</dbReference>
<evidence type="ECO:0000256" key="2">
    <source>
        <dbReference type="ARBA" id="ARBA00022801"/>
    </source>
</evidence>
<evidence type="ECO:0000256" key="1">
    <source>
        <dbReference type="ARBA" id="ARBA00022729"/>
    </source>
</evidence>
<keyword evidence="5" id="KW-1185">Reference proteome</keyword>
<dbReference type="Gene3D" id="3.60.21.10">
    <property type="match status" value="1"/>
</dbReference>
<accession>A0A5B7WZL2</accession>
<evidence type="ECO:0000313" key="5">
    <source>
        <dbReference type="Proteomes" id="UP000309016"/>
    </source>
</evidence>
<dbReference type="OrthoDB" id="333971at2"/>
<dbReference type="InterPro" id="IPR004843">
    <property type="entry name" value="Calcineurin-like_PHP"/>
</dbReference>
<dbReference type="AlphaFoldDB" id="A0A5B7WZL2"/>
<dbReference type="GO" id="GO:0016787">
    <property type="term" value="F:hydrolase activity"/>
    <property type="evidence" value="ECO:0007669"/>
    <property type="project" value="UniProtKB-KW"/>
</dbReference>
<sequence length="1242" mass="142338">MKKNNKFLTFLLLIILTGCSTSNPKYREGEPKQNFGYPTNKEIEKSFYLLGDGGYAQPGGTSEGLIALKSYMDSVQVKDNYTMFLGDNIYPDGMPHEEARDREQAEYRLDAQLDAIEKYDGNVIFIPGNHDWYNKGIPGLERQEEYLEEKLGDQLIWSPKTGCGLEIIDISDDIQMIVIDSQWYLTNWDNHPLINKGCAEIKTREAMLEEVETELKKSQNKTIIIALHHPLYTNGVHGGQYNFNQHLYPTQKKIPVPILGSLVSLIRTTGGVSIQDAQNQRYKTMVNRLATLGKDSERLIFVAGHEHSLQYIINNNIKQIVSGSGSKATYATLSNDGLFSYPGQGFAVLDVFKDGSSWVSFYGNENNKPKLLYQKEVHEAPEDFDTSILPDEFPETITTSIYPIEETDKGEVFRTVWGERYRDLFGRPVEFKVADLDTLYGGLEPMRMGGGHQTVSLRVKDSLDREYNFRRVRKSAVQYIQAVAFKDKPVEEQFENTLAEDLMKDLYTASHPYAFMAVPTLAEAVKVRYTNPELYYLPKQKKLEKYNVVHGDDVYMIEERPEENWLGRESFGKPNHDIVSTSGMFDRLRRDEKYKLDEAGYVRARIFDMLIGDWDRHQDQWRWAEIEDEEGNRIFEPIPRDRDQVFSNFDGALFGTLRALAGFSKQFGVYGEDIDDVKWFNIAAIGLDRELTQNVGKETWMEQAKFIQENITDEVIDEAFSKLPPETQGETTASIISDLKGRRNNIIDITQRYYDHMATLAIVTGTDKDDHIDILRMENGETRITIYRIKDGEKADIVSDKIYKKEETKEIWVYGLDDDDIFEIKGNPGGDLIFVRVIGGHNNDVYRVAEDSGRKIKIYDHKTRPNTVESIGKAKLRFRDNYEQNTFDKDKKVFNSGSLTPGFGYNPDDGFKIGIQSSFITNGFKRNPFTTKHTFGGGYYFATNGFDLFYNGEFALILGNFNLAVGAYYTSPNFANNFFGFGNETPNFDEELSFDYNRTRISKVGAEAGFVRQSPFGSFFSYMATFEGIKVDETEGRFIKEEFDPEDPEFFERKYFAGLEGIYRYESYDNNLNPTRGMKFELVLGGKMNVEDTDRNFGYFKPYWEFYNALSRDRKLVLNSRAQAHLNMGDDYEFYQAAVLGGRTGLRGYRLQRFTGKSAFAAGGDLRYSFDQFKTSFLPFQIGIFGGYDIGRVWARNEDSNRWHDSYGGGFWVNSAEAISGTFSLFKSDEGYRFAFGFGLSF</sequence>
<evidence type="ECO:0000259" key="3">
    <source>
        <dbReference type="Pfam" id="PF00149"/>
    </source>
</evidence>
<protein>
    <submittedName>
        <fullName evidence="4">Phosphoesterase</fullName>
    </submittedName>
</protein>
<dbReference type="Proteomes" id="UP000309016">
    <property type="component" value="Chromosome"/>
</dbReference>
<organism evidence="4 5">
    <name type="scientific">Antarcticibacterium flavum</name>
    <dbReference type="NCBI Taxonomy" id="2058175"/>
    <lineage>
        <taxon>Bacteria</taxon>
        <taxon>Pseudomonadati</taxon>
        <taxon>Bacteroidota</taxon>
        <taxon>Flavobacteriia</taxon>
        <taxon>Flavobacteriales</taxon>
        <taxon>Flavobacteriaceae</taxon>
        <taxon>Antarcticibacterium</taxon>
    </lineage>
</organism>
<feature type="domain" description="Calcineurin-like phosphoesterase" evidence="3">
    <location>
        <begin position="64"/>
        <end position="244"/>
    </location>
</feature>
<proteinExistence type="predicted"/>
<reference evidence="4 5" key="1">
    <citation type="submission" date="2019-06" db="EMBL/GenBank/DDBJ databases">
        <title>Complete genome sequence of Antarcticibacterium flavum KCTC 52984T from an Antarctic marine sediment.</title>
        <authorList>
            <person name="Lee Y.M."/>
            <person name="Shin S.C."/>
        </authorList>
    </citation>
    <scope>NUCLEOTIDE SEQUENCE [LARGE SCALE GENOMIC DNA]</scope>
    <source>
        <strain evidence="4 5">KCTC 52984</strain>
    </source>
</reference>
<dbReference type="KEGG" id="afla:FHG64_04125"/>
<dbReference type="Pfam" id="PF00149">
    <property type="entry name" value="Metallophos"/>
    <property type="match status" value="1"/>
</dbReference>
<dbReference type="SUPFAM" id="SSF56300">
    <property type="entry name" value="Metallo-dependent phosphatases"/>
    <property type="match status" value="1"/>
</dbReference>
<dbReference type="PANTHER" id="PTHR10161:SF14">
    <property type="entry name" value="TARTRATE-RESISTANT ACID PHOSPHATASE TYPE 5"/>
    <property type="match status" value="1"/>
</dbReference>
<dbReference type="InterPro" id="IPR029052">
    <property type="entry name" value="Metallo-depent_PP-like"/>
</dbReference>
<dbReference type="PANTHER" id="PTHR10161">
    <property type="entry name" value="TARTRATE-RESISTANT ACID PHOSPHATASE TYPE 5"/>
    <property type="match status" value="1"/>
</dbReference>
<dbReference type="PROSITE" id="PS51257">
    <property type="entry name" value="PROKAR_LIPOPROTEIN"/>
    <property type="match status" value="1"/>
</dbReference>
<keyword evidence="1" id="KW-0732">Signal</keyword>
<keyword evidence="2" id="KW-0378">Hydrolase</keyword>
<dbReference type="RefSeq" id="WP_139065232.1">
    <property type="nucleotide sequence ID" value="NZ_CP040812.1"/>
</dbReference>
<name>A0A5B7WZL2_9FLAO</name>
<dbReference type="Gene3D" id="2.40.160.50">
    <property type="entry name" value="membrane protein fhac: a member of the omp85/tpsb transporter family"/>
    <property type="match status" value="1"/>
</dbReference>
<gene>
    <name evidence="4" type="ORF">FHG64_04125</name>
</gene>